<dbReference type="Pfam" id="PF23960">
    <property type="entry name" value="DUF7289"/>
    <property type="match status" value="1"/>
</dbReference>
<dbReference type="InterPro" id="IPR055713">
    <property type="entry name" value="DUF7289"/>
</dbReference>
<evidence type="ECO:0000313" key="2">
    <source>
        <dbReference type="Proteomes" id="UP001500837"/>
    </source>
</evidence>
<protein>
    <recommendedName>
        <fullName evidence="3">Flagellin N-terminal-like domain-containing protein</fullName>
    </recommendedName>
</protein>
<evidence type="ECO:0008006" key="3">
    <source>
        <dbReference type="Google" id="ProtNLM"/>
    </source>
</evidence>
<dbReference type="AlphaFoldDB" id="A0AAV3S954"/>
<dbReference type="RefSeq" id="WP_211311523.1">
    <property type="nucleotide sequence ID" value="NZ_BAAABL010000072.1"/>
</dbReference>
<accession>A0AAV3S954</accession>
<keyword evidence="2" id="KW-1185">Reference proteome</keyword>
<gene>
    <name evidence="1" type="ORF">GCM10009066_23680</name>
</gene>
<sequence>MSATARTKRGQSHVVGVALLCCVAVLSMAVVAASVGGVVGETAANADATRVADALDGGFGPTVGTGHATRRVPFSTGRLHTDPRDVRVLDANGTVRHYRTSAVVFDAEGRSVTSIAGASVVRTQGWARVARPVRATAVPDALVLDLVISNGDIDLSGRGGGATLWTNTTVTREAFDAGTYQLAVETRNANAFARYYERDGVVGTVVGEQDIDGDGLASVVIAYPPAARAYVVVRNVEVAV</sequence>
<dbReference type="Proteomes" id="UP001500837">
    <property type="component" value="Unassembled WGS sequence"/>
</dbReference>
<organism evidence="1 2">
    <name type="scientific">Halarchaeum salinum</name>
    <dbReference type="NCBI Taxonomy" id="489912"/>
    <lineage>
        <taxon>Archaea</taxon>
        <taxon>Methanobacteriati</taxon>
        <taxon>Methanobacteriota</taxon>
        <taxon>Stenosarchaea group</taxon>
        <taxon>Halobacteria</taxon>
        <taxon>Halobacteriales</taxon>
        <taxon>Halobacteriaceae</taxon>
    </lineage>
</organism>
<name>A0AAV3S954_9EURY</name>
<reference evidence="1 2" key="1">
    <citation type="journal article" date="2019" name="Int. J. Syst. Evol. Microbiol.">
        <title>The Global Catalogue of Microorganisms (GCM) 10K type strain sequencing project: providing services to taxonomists for standard genome sequencing and annotation.</title>
        <authorList>
            <consortium name="The Broad Institute Genomics Platform"/>
            <consortium name="The Broad Institute Genome Sequencing Center for Infectious Disease"/>
            <person name="Wu L."/>
            <person name="Ma J."/>
        </authorList>
    </citation>
    <scope>NUCLEOTIDE SEQUENCE [LARGE SCALE GENOMIC DNA]</scope>
    <source>
        <strain evidence="1 2">JCM 16330</strain>
    </source>
</reference>
<comment type="caution">
    <text evidence="1">The sequence shown here is derived from an EMBL/GenBank/DDBJ whole genome shotgun (WGS) entry which is preliminary data.</text>
</comment>
<evidence type="ECO:0000313" key="1">
    <source>
        <dbReference type="EMBL" id="GAA0309454.1"/>
    </source>
</evidence>
<proteinExistence type="predicted"/>
<dbReference type="EMBL" id="BAAABL010000072">
    <property type="protein sequence ID" value="GAA0309454.1"/>
    <property type="molecule type" value="Genomic_DNA"/>
</dbReference>